<keyword evidence="2" id="KW-0813">Transport</keyword>
<keyword evidence="2" id="KW-1003">Cell membrane</keyword>
<feature type="transmembrane region" description="Helical" evidence="3">
    <location>
        <begin position="118"/>
        <end position="144"/>
    </location>
</feature>
<feature type="transmembrane region" description="Helical" evidence="3">
    <location>
        <begin position="87"/>
        <end position="106"/>
    </location>
</feature>
<name>A0A419V7H7_9BACL</name>
<dbReference type="GO" id="GO:0015225">
    <property type="term" value="F:biotin transmembrane transporter activity"/>
    <property type="evidence" value="ECO:0007669"/>
    <property type="project" value="UniProtKB-UniRule"/>
</dbReference>
<dbReference type="PANTHER" id="PTHR34295">
    <property type="entry name" value="BIOTIN TRANSPORTER BIOY"/>
    <property type="match status" value="1"/>
</dbReference>
<dbReference type="RefSeq" id="WP_120191317.1">
    <property type="nucleotide sequence ID" value="NZ_RAPK01000006.1"/>
</dbReference>
<keyword evidence="5" id="KW-1185">Reference proteome</keyword>
<dbReference type="Pfam" id="PF02632">
    <property type="entry name" value="BioY"/>
    <property type="match status" value="1"/>
</dbReference>
<evidence type="ECO:0000256" key="2">
    <source>
        <dbReference type="PIRNR" id="PIRNR016661"/>
    </source>
</evidence>
<feature type="transmembrane region" description="Helical" evidence="3">
    <location>
        <begin position="156"/>
        <end position="182"/>
    </location>
</feature>
<keyword evidence="3" id="KW-0812">Transmembrane</keyword>
<evidence type="ECO:0000256" key="1">
    <source>
        <dbReference type="ARBA" id="ARBA00010692"/>
    </source>
</evidence>
<keyword evidence="3" id="KW-1133">Transmembrane helix</keyword>
<dbReference type="PIRSF" id="PIRSF016661">
    <property type="entry name" value="BioY"/>
    <property type="match status" value="1"/>
</dbReference>
<dbReference type="AlphaFoldDB" id="A0A419V7H7"/>
<dbReference type="InterPro" id="IPR003784">
    <property type="entry name" value="BioY"/>
</dbReference>
<feature type="transmembrane region" description="Helical" evidence="3">
    <location>
        <begin position="7"/>
        <end position="26"/>
    </location>
</feature>
<dbReference type="EMBL" id="RAPK01000006">
    <property type="protein sequence ID" value="RKD75889.1"/>
    <property type="molecule type" value="Genomic_DNA"/>
</dbReference>
<dbReference type="GO" id="GO:0005886">
    <property type="term" value="C:plasma membrane"/>
    <property type="evidence" value="ECO:0007669"/>
    <property type="project" value="UniProtKB-SubCell"/>
</dbReference>
<protein>
    <recommendedName>
        <fullName evidence="2">Biotin transporter</fullName>
    </recommendedName>
</protein>
<evidence type="ECO:0000313" key="5">
    <source>
        <dbReference type="Proteomes" id="UP000285120"/>
    </source>
</evidence>
<feature type="transmembrane region" description="Helical" evidence="3">
    <location>
        <begin position="61"/>
        <end position="81"/>
    </location>
</feature>
<dbReference type="OrthoDB" id="9803495at2"/>
<comment type="subcellular location">
    <subcellularLocation>
        <location evidence="2">Cell membrane</location>
        <topology evidence="2">Multi-pass membrane protein</topology>
    </subcellularLocation>
</comment>
<accession>A0A419V7H7</accession>
<dbReference type="Proteomes" id="UP000285120">
    <property type="component" value="Unassembled WGS sequence"/>
</dbReference>
<feature type="transmembrane region" description="Helical" evidence="3">
    <location>
        <begin position="32"/>
        <end position="54"/>
    </location>
</feature>
<keyword evidence="2 3" id="KW-0472">Membrane</keyword>
<sequence>MIVRSHLHGMILASFFAAMMMIGANITSMVPFLVIGGVPITLQTAVSVAAGLFLGKKYGALAIVIYVLIGLAGMPVFAQWSGGIGTIFSPTFGFILSYIATAYIVGRLTEHNRTFKRLAAAALLGTAVNYIIGTNWMYMAYMLWFAAPDAFSYWMAWAWMMVPLPKDIVLAFLAAWFSLRVYHAMYAKKRMPSTKGGIA</sequence>
<proteinExistence type="inferred from homology"/>
<evidence type="ECO:0000313" key="4">
    <source>
        <dbReference type="EMBL" id="RKD75889.1"/>
    </source>
</evidence>
<dbReference type="PANTHER" id="PTHR34295:SF1">
    <property type="entry name" value="BIOTIN TRANSPORTER BIOY"/>
    <property type="match status" value="1"/>
</dbReference>
<dbReference type="Gene3D" id="1.10.1760.20">
    <property type="match status" value="1"/>
</dbReference>
<gene>
    <name evidence="4" type="ORF">ATL39_0099</name>
</gene>
<comment type="caution">
    <text evidence="4">The sequence shown here is derived from an EMBL/GenBank/DDBJ whole genome shotgun (WGS) entry which is preliminary data.</text>
</comment>
<organism evidence="4 5">
    <name type="scientific">Sinobaca qinghaiensis</name>
    <dbReference type="NCBI Taxonomy" id="342944"/>
    <lineage>
        <taxon>Bacteria</taxon>
        <taxon>Bacillati</taxon>
        <taxon>Bacillota</taxon>
        <taxon>Bacilli</taxon>
        <taxon>Bacillales</taxon>
        <taxon>Sporolactobacillaceae</taxon>
        <taxon>Sinobaca</taxon>
    </lineage>
</organism>
<evidence type="ECO:0000256" key="3">
    <source>
        <dbReference type="SAM" id="Phobius"/>
    </source>
</evidence>
<comment type="similarity">
    <text evidence="1 2">Belongs to the BioY family.</text>
</comment>
<reference evidence="4 5" key="1">
    <citation type="submission" date="2018-09" db="EMBL/GenBank/DDBJ databases">
        <title>Genomic Encyclopedia of Archaeal and Bacterial Type Strains, Phase II (KMG-II): from individual species to whole genera.</title>
        <authorList>
            <person name="Goeker M."/>
        </authorList>
    </citation>
    <scope>NUCLEOTIDE SEQUENCE [LARGE SCALE GENOMIC DNA]</scope>
    <source>
        <strain evidence="4 5">DSM 17008</strain>
    </source>
</reference>